<evidence type="ECO:0000313" key="4">
    <source>
        <dbReference type="Proteomes" id="UP000254209"/>
    </source>
</evidence>
<evidence type="ECO:0000259" key="1">
    <source>
        <dbReference type="Pfam" id="PF07484"/>
    </source>
</evidence>
<organism evidence="3 4">
    <name type="scientific">Alysiella crassa</name>
    <dbReference type="NCBI Taxonomy" id="153491"/>
    <lineage>
        <taxon>Bacteria</taxon>
        <taxon>Pseudomonadati</taxon>
        <taxon>Pseudomonadota</taxon>
        <taxon>Betaproteobacteria</taxon>
        <taxon>Neisseriales</taxon>
        <taxon>Neisseriaceae</taxon>
        <taxon>Alysiella</taxon>
    </lineage>
</organism>
<evidence type="ECO:0000259" key="2">
    <source>
        <dbReference type="Pfam" id="PF18338"/>
    </source>
</evidence>
<proteinExistence type="predicted"/>
<accession>A0A376BTN0</accession>
<dbReference type="InterPro" id="IPR040956">
    <property type="entry name" value="BppL_N"/>
</dbReference>
<dbReference type="AlphaFoldDB" id="A0A376BTN0"/>
<feature type="domain" description="Lower baseplate protein N-terminal" evidence="2">
    <location>
        <begin position="352"/>
        <end position="374"/>
    </location>
</feature>
<dbReference type="InterPro" id="IPR037053">
    <property type="entry name" value="Phage_tail_collar_dom_sf"/>
</dbReference>
<dbReference type="Proteomes" id="UP000254209">
    <property type="component" value="Unassembled WGS sequence"/>
</dbReference>
<dbReference type="STRING" id="1120980.GCA_000745955_00810"/>
<dbReference type="Gene3D" id="3.90.1340.10">
    <property type="entry name" value="Phage tail collar domain"/>
    <property type="match status" value="1"/>
</dbReference>
<sequence>MANLRETATWEAGIYQWETSDPVMGGENGIDNRPTRQLANRTLWLKNEIARAIALIGTNQQTATQQFALKTTSLTAGAGLSGGGVLRDNMTLSLGTPSKITATSQNSAVSNTHTHEIDKATTSVAGIVKLNNTLTSDAQNEALTAAQGKILAEQIAAKTWDGIVGKPVLQQVQDMRSPVPSITPVVAFQDATPEQLPVGVYEGFSDKAKLTNVHINGSLKTVKLWRDRTGAVAIYRESKLPNGEVWRQYANGNLSGWGEAFRIDGVDWANIRDKPNTFSGYGITGSQSLSGSIELTNAYPAVVLKSTATGTTKKWLFEASADNAYFVQRDSAANSGGVLLNLPTRAGTLALDGDVVKLSGNQTIGGEKTFSGSLNVLSASGVSVKHSDRTFVFAIGTDSCYLHNTKSSKTLRLKDNGTLTYAEQPVYHGGNKPTWADLGYAPVQQGGGVGQNNNAIKIGWSGSRLKAQVDNTDLGNIVFDSQLDNAVPSGTVVYFLGTNAPSGWLKANGAAISRTTYSRLFAAIGTHYGAGDGSTTFNIPDLRGEFLRVWDDGRGNDAGRILGSWQGDELRSHSHGTNWGLYHEAGVTDNAIASGNIGRWEGSFNLATAHTGGGETRPRNIALLACIKI</sequence>
<feature type="domain" description="Phage tail collar" evidence="1">
    <location>
        <begin position="490"/>
        <end position="547"/>
    </location>
</feature>
<gene>
    <name evidence="3" type="ORF">NCTC10283_01697</name>
</gene>
<evidence type="ECO:0000313" key="3">
    <source>
        <dbReference type="EMBL" id="SSY80143.1"/>
    </source>
</evidence>
<dbReference type="Pfam" id="PF07484">
    <property type="entry name" value="Collar"/>
    <property type="match status" value="1"/>
</dbReference>
<dbReference type="EMBL" id="UFSO01000003">
    <property type="protein sequence ID" value="SSY80143.1"/>
    <property type="molecule type" value="Genomic_DNA"/>
</dbReference>
<dbReference type="InterPro" id="IPR011083">
    <property type="entry name" value="Phage_tail_collar_dom"/>
</dbReference>
<dbReference type="RefSeq" id="WP_051968453.1">
    <property type="nucleotide sequence ID" value="NZ_CP091519.2"/>
</dbReference>
<reference evidence="3 4" key="1">
    <citation type="submission" date="2018-06" db="EMBL/GenBank/DDBJ databases">
        <authorList>
            <consortium name="Pathogen Informatics"/>
            <person name="Doyle S."/>
        </authorList>
    </citation>
    <scope>NUCLEOTIDE SEQUENCE [LARGE SCALE GENOMIC DNA]</scope>
    <source>
        <strain evidence="3 4">NCTC10283</strain>
    </source>
</reference>
<name>A0A376BTN0_9NEIS</name>
<dbReference type="Gene3D" id="6.10.140.2190">
    <property type="match status" value="1"/>
</dbReference>
<protein>
    <submittedName>
        <fullName evidence="3">Phage Tail Collar Domain</fullName>
    </submittedName>
</protein>
<dbReference type="Pfam" id="PF18338">
    <property type="entry name" value="BppL_N"/>
    <property type="match status" value="1"/>
</dbReference>
<dbReference type="SUPFAM" id="SSF88874">
    <property type="entry name" value="Receptor-binding domain of short tail fibre protein gp12"/>
    <property type="match status" value="1"/>
</dbReference>
<keyword evidence="4" id="KW-1185">Reference proteome</keyword>